<dbReference type="PANTHER" id="PTHR24421:SF10">
    <property type="entry name" value="NITRATE_NITRITE SENSOR PROTEIN NARQ"/>
    <property type="match status" value="1"/>
</dbReference>
<dbReference type="InterPro" id="IPR036890">
    <property type="entry name" value="HATPase_C_sf"/>
</dbReference>
<feature type="region of interest" description="Disordered" evidence="9">
    <location>
        <begin position="1"/>
        <end position="38"/>
    </location>
</feature>
<keyword evidence="6 13" id="KW-0418">Kinase</keyword>
<organism evidence="13 14">
    <name type="scientific">Plantactinospora sonchi</name>
    <dbReference type="NCBI Taxonomy" id="1544735"/>
    <lineage>
        <taxon>Bacteria</taxon>
        <taxon>Bacillati</taxon>
        <taxon>Actinomycetota</taxon>
        <taxon>Actinomycetes</taxon>
        <taxon>Micromonosporales</taxon>
        <taxon>Micromonosporaceae</taxon>
        <taxon>Plantactinospora</taxon>
    </lineage>
</organism>
<evidence type="ECO:0000256" key="7">
    <source>
        <dbReference type="ARBA" id="ARBA00022840"/>
    </source>
</evidence>
<evidence type="ECO:0000256" key="10">
    <source>
        <dbReference type="SAM" id="Phobius"/>
    </source>
</evidence>
<dbReference type="InterPro" id="IPR050482">
    <property type="entry name" value="Sensor_HK_TwoCompSys"/>
</dbReference>
<evidence type="ECO:0000256" key="5">
    <source>
        <dbReference type="ARBA" id="ARBA00022741"/>
    </source>
</evidence>
<comment type="catalytic activity">
    <reaction evidence="1">
        <text>ATP + protein L-histidine = ADP + protein N-phospho-L-histidine.</text>
        <dbReference type="EC" id="2.7.13.3"/>
    </reaction>
</comment>
<dbReference type="Gene3D" id="1.20.5.1930">
    <property type="match status" value="1"/>
</dbReference>
<dbReference type="RefSeq" id="WP_331212639.1">
    <property type="nucleotide sequence ID" value="NZ_JAZGQK010000002.1"/>
</dbReference>
<evidence type="ECO:0000256" key="9">
    <source>
        <dbReference type="SAM" id="MobiDB-lite"/>
    </source>
</evidence>
<accession>A0ABU7RM34</accession>
<feature type="transmembrane region" description="Helical" evidence="10">
    <location>
        <begin position="44"/>
        <end position="67"/>
    </location>
</feature>
<evidence type="ECO:0000256" key="1">
    <source>
        <dbReference type="ARBA" id="ARBA00000085"/>
    </source>
</evidence>
<keyword evidence="10" id="KW-0472">Membrane</keyword>
<dbReference type="Gene3D" id="3.30.565.10">
    <property type="entry name" value="Histidine kinase-like ATPase, C-terminal domain"/>
    <property type="match status" value="1"/>
</dbReference>
<comment type="caution">
    <text evidence="13">The sequence shown here is derived from an EMBL/GenBank/DDBJ whole genome shotgun (WGS) entry which is preliminary data.</text>
</comment>
<dbReference type="EC" id="2.7.13.3" evidence="2"/>
<reference evidence="13 14" key="1">
    <citation type="submission" date="2024-01" db="EMBL/GenBank/DDBJ databases">
        <title>Genome insights into Plantactinospora sonchi sp. nov.</title>
        <authorList>
            <person name="Wang L."/>
        </authorList>
    </citation>
    <scope>NUCLEOTIDE SEQUENCE [LARGE SCALE GENOMIC DNA]</scope>
    <source>
        <strain evidence="13 14">NEAU-QY2</strain>
    </source>
</reference>
<keyword evidence="14" id="KW-1185">Reference proteome</keyword>
<sequence length="422" mass="44628">MTSTTSPAGVGSTGAASVTGRPDRFAATDGGPPGVDRRPGRADLVLAGVTVVAVPVGTVLGGAELSYDGVLPMTTWLVLMLLVRHRWPVTALLASLAVILAFRGAELTSVGWAWPASAAFYLLVAGERDRRNGLAWAVGAGTFQLLYAVNWDWTVTGLDGARAFAQVGAEALWLALLVAVALAYRNWERWRSELAAGLARAAHERRLEADRRAVEERLRIARELHDVVAHTLTVVGVQLRVVDEALEDSPEEARKALRTAQEVRARAVNDLGSLVRLLRQPDDRAGTDDVPAPQADLDGLDDLLDRTRGSGLDVVVDSVGGPADLPAPVALAAYRVIQEALTNTVRHAGAGRVTVRLRYTAETLSVEVVDDGTGPGPAATPGHGLRGMRERVAALGGTFEAGAADPCGYLVRASFPVGQFRS</sequence>
<feature type="domain" description="Signal transduction histidine kinase subgroup 3 dimerisation and phosphoacceptor" evidence="12">
    <location>
        <begin position="216"/>
        <end position="282"/>
    </location>
</feature>
<evidence type="ECO:0000313" key="14">
    <source>
        <dbReference type="Proteomes" id="UP001332243"/>
    </source>
</evidence>
<keyword evidence="5" id="KW-0547">Nucleotide-binding</keyword>
<evidence type="ECO:0000256" key="4">
    <source>
        <dbReference type="ARBA" id="ARBA00022679"/>
    </source>
</evidence>
<protein>
    <recommendedName>
        <fullName evidence="2">histidine kinase</fullName>
        <ecNumber evidence="2">2.7.13.3</ecNumber>
    </recommendedName>
</protein>
<feature type="transmembrane region" description="Helical" evidence="10">
    <location>
        <begin position="133"/>
        <end position="151"/>
    </location>
</feature>
<dbReference type="InterPro" id="IPR003594">
    <property type="entry name" value="HATPase_dom"/>
</dbReference>
<feature type="transmembrane region" description="Helical" evidence="10">
    <location>
        <begin position="111"/>
        <end position="126"/>
    </location>
</feature>
<dbReference type="EMBL" id="JAZGQK010000002">
    <property type="protein sequence ID" value="MEE6257533.1"/>
    <property type="molecule type" value="Genomic_DNA"/>
</dbReference>
<keyword evidence="4" id="KW-0808">Transferase</keyword>
<evidence type="ECO:0000256" key="8">
    <source>
        <dbReference type="ARBA" id="ARBA00023012"/>
    </source>
</evidence>
<proteinExistence type="predicted"/>
<feature type="transmembrane region" description="Helical" evidence="10">
    <location>
        <begin position="163"/>
        <end position="184"/>
    </location>
</feature>
<keyword evidence="8" id="KW-0902">Two-component regulatory system</keyword>
<gene>
    <name evidence="13" type="ORF">V1633_03390</name>
</gene>
<dbReference type="PANTHER" id="PTHR24421">
    <property type="entry name" value="NITRATE/NITRITE SENSOR PROTEIN NARX-RELATED"/>
    <property type="match status" value="1"/>
</dbReference>
<evidence type="ECO:0000259" key="12">
    <source>
        <dbReference type="Pfam" id="PF07730"/>
    </source>
</evidence>
<keyword evidence="10" id="KW-1133">Transmembrane helix</keyword>
<name>A0ABU7RM34_9ACTN</name>
<evidence type="ECO:0000256" key="6">
    <source>
        <dbReference type="ARBA" id="ARBA00022777"/>
    </source>
</evidence>
<dbReference type="Proteomes" id="UP001332243">
    <property type="component" value="Unassembled WGS sequence"/>
</dbReference>
<evidence type="ECO:0000259" key="11">
    <source>
        <dbReference type="Pfam" id="PF02518"/>
    </source>
</evidence>
<dbReference type="GO" id="GO:0016301">
    <property type="term" value="F:kinase activity"/>
    <property type="evidence" value="ECO:0007669"/>
    <property type="project" value="UniProtKB-KW"/>
</dbReference>
<evidence type="ECO:0000256" key="3">
    <source>
        <dbReference type="ARBA" id="ARBA00022553"/>
    </source>
</evidence>
<keyword evidence="10" id="KW-0812">Transmembrane</keyword>
<dbReference type="Pfam" id="PF02518">
    <property type="entry name" value="HATPase_c"/>
    <property type="match status" value="1"/>
</dbReference>
<evidence type="ECO:0000313" key="13">
    <source>
        <dbReference type="EMBL" id="MEE6257533.1"/>
    </source>
</evidence>
<dbReference type="CDD" id="cd16917">
    <property type="entry name" value="HATPase_UhpB-NarQ-NarX-like"/>
    <property type="match status" value="1"/>
</dbReference>
<evidence type="ECO:0000256" key="2">
    <source>
        <dbReference type="ARBA" id="ARBA00012438"/>
    </source>
</evidence>
<dbReference type="InterPro" id="IPR011712">
    <property type="entry name" value="Sig_transdc_His_kin_sub3_dim/P"/>
</dbReference>
<keyword evidence="7" id="KW-0067">ATP-binding</keyword>
<dbReference type="SUPFAM" id="SSF55874">
    <property type="entry name" value="ATPase domain of HSP90 chaperone/DNA topoisomerase II/histidine kinase"/>
    <property type="match status" value="1"/>
</dbReference>
<keyword evidence="3" id="KW-0597">Phosphoprotein</keyword>
<dbReference type="Pfam" id="PF07730">
    <property type="entry name" value="HisKA_3"/>
    <property type="match status" value="1"/>
</dbReference>
<feature type="domain" description="Histidine kinase/HSP90-like ATPase" evidence="11">
    <location>
        <begin position="332"/>
        <end position="417"/>
    </location>
</feature>